<name>A0A9Q1GC27_SYNKA</name>
<feature type="region of interest" description="Disordered" evidence="1">
    <location>
        <begin position="56"/>
        <end position="93"/>
    </location>
</feature>
<sequence>MQKRKAANVGAGPEDVAEFPLQVAFPACKATRLTGEREPAAVNVRLNIERAQNDEHLAARRAPSAVASIQHPRPGPDQTSPGCRTQGPPESTPIWRHLLWAREAGG</sequence>
<dbReference type="EMBL" id="JAINUF010000001">
    <property type="protein sequence ID" value="KAJ8380823.1"/>
    <property type="molecule type" value="Genomic_DNA"/>
</dbReference>
<proteinExistence type="predicted"/>
<evidence type="ECO:0000256" key="1">
    <source>
        <dbReference type="SAM" id="MobiDB-lite"/>
    </source>
</evidence>
<evidence type="ECO:0000313" key="3">
    <source>
        <dbReference type="Proteomes" id="UP001152622"/>
    </source>
</evidence>
<accession>A0A9Q1GC27</accession>
<reference evidence="2" key="1">
    <citation type="journal article" date="2023" name="Science">
        <title>Genome structures resolve the early diversification of teleost fishes.</title>
        <authorList>
            <person name="Parey E."/>
            <person name="Louis A."/>
            <person name="Montfort J."/>
            <person name="Bouchez O."/>
            <person name="Roques C."/>
            <person name="Iampietro C."/>
            <person name="Lluch J."/>
            <person name="Castinel A."/>
            <person name="Donnadieu C."/>
            <person name="Desvignes T."/>
            <person name="Floi Bucao C."/>
            <person name="Jouanno E."/>
            <person name="Wen M."/>
            <person name="Mejri S."/>
            <person name="Dirks R."/>
            <person name="Jansen H."/>
            <person name="Henkel C."/>
            <person name="Chen W.J."/>
            <person name="Zahm M."/>
            <person name="Cabau C."/>
            <person name="Klopp C."/>
            <person name="Thompson A.W."/>
            <person name="Robinson-Rechavi M."/>
            <person name="Braasch I."/>
            <person name="Lecointre G."/>
            <person name="Bobe J."/>
            <person name="Postlethwait J.H."/>
            <person name="Berthelot C."/>
            <person name="Roest Crollius H."/>
            <person name="Guiguen Y."/>
        </authorList>
    </citation>
    <scope>NUCLEOTIDE SEQUENCE</scope>
    <source>
        <tissue evidence="2">Blood</tissue>
    </source>
</reference>
<keyword evidence="3" id="KW-1185">Reference proteome</keyword>
<dbReference type="Proteomes" id="UP001152622">
    <property type="component" value="Chromosome 1"/>
</dbReference>
<dbReference type="AlphaFoldDB" id="A0A9Q1GC27"/>
<comment type="caution">
    <text evidence="2">The sequence shown here is derived from an EMBL/GenBank/DDBJ whole genome shotgun (WGS) entry which is preliminary data.</text>
</comment>
<gene>
    <name evidence="2" type="ORF">SKAU_G00016010</name>
</gene>
<evidence type="ECO:0000313" key="2">
    <source>
        <dbReference type="EMBL" id="KAJ8380823.1"/>
    </source>
</evidence>
<protein>
    <submittedName>
        <fullName evidence="2">Uncharacterized protein</fullName>
    </submittedName>
</protein>
<organism evidence="2 3">
    <name type="scientific">Synaphobranchus kaupii</name>
    <name type="common">Kaup's arrowtooth eel</name>
    <dbReference type="NCBI Taxonomy" id="118154"/>
    <lineage>
        <taxon>Eukaryota</taxon>
        <taxon>Metazoa</taxon>
        <taxon>Chordata</taxon>
        <taxon>Craniata</taxon>
        <taxon>Vertebrata</taxon>
        <taxon>Euteleostomi</taxon>
        <taxon>Actinopterygii</taxon>
        <taxon>Neopterygii</taxon>
        <taxon>Teleostei</taxon>
        <taxon>Anguilliformes</taxon>
        <taxon>Synaphobranchidae</taxon>
        <taxon>Synaphobranchus</taxon>
    </lineage>
</organism>